<dbReference type="Proteomes" id="UP000265566">
    <property type="component" value="Chromosome 7"/>
</dbReference>
<dbReference type="GO" id="GO:0046872">
    <property type="term" value="F:metal ion binding"/>
    <property type="evidence" value="ECO:0007669"/>
    <property type="project" value="InterPro"/>
</dbReference>
<comment type="caution">
    <text evidence="3">The sequence shown here is derived from an EMBL/GenBank/DDBJ whole genome shotgun (WGS) entry which is preliminary data.</text>
</comment>
<dbReference type="Gramene" id="rna38204">
    <property type="protein sequence ID" value="RHN44135.1"/>
    <property type="gene ID" value="gene38204"/>
</dbReference>
<keyword evidence="1" id="KW-0812">Transmembrane</keyword>
<proteinExistence type="predicted"/>
<reference evidence="4" key="1">
    <citation type="journal article" date="2018" name="Nat. Plants">
        <title>Whole-genome landscape of Medicago truncatula symbiotic genes.</title>
        <authorList>
            <person name="Pecrix Y."/>
            <person name="Staton S.E."/>
            <person name="Sallet E."/>
            <person name="Lelandais-Briere C."/>
            <person name="Moreau S."/>
            <person name="Carrere S."/>
            <person name="Blein T."/>
            <person name="Jardinaud M.F."/>
            <person name="Latrasse D."/>
            <person name="Zouine M."/>
            <person name="Zahm M."/>
            <person name="Kreplak J."/>
            <person name="Mayjonade B."/>
            <person name="Satge C."/>
            <person name="Perez M."/>
            <person name="Cauet S."/>
            <person name="Marande W."/>
            <person name="Chantry-Darmon C."/>
            <person name="Lopez-Roques C."/>
            <person name="Bouchez O."/>
            <person name="Berard A."/>
            <person name="Debelle F."/>
            <person name="Munos S."/>
            <person name="Bendahmane A."/>
            <person name="Berges H."/>
            <person name="Niebel A."/>
            <person name="Buitink J."/>
            <person name="Frugier F."/>
            <person name="Benhamed M."/>
            <person name="Crespi M."/>
            <person name="Gouzy J."/>
            <person name="Gamas P."/>
        </authorList>
    </citation>
    <scope>NUCLEOTIDE SEQUENCE [LARGE SCALE GENOMIC DNA]</scope>
    <source>
        <strain evidence="4">cv. Jemalong A17</strain>
    </source>
</reference>
<name>A0A396GZ68_MEDTR</name>
<evidence type="ECO:0000313" key="3">
    <source>
        <dbReference type="EMBL" id="RHN44135.1"/>
    </source>
</evidence>
<dbReference type="InterPro" id="IPR009810">
    <property type="entry name" value="Nodulin_late_dom"/>
</dbReference>
<dbReference type="Pfam" id="PF07127">
    <property type="entry name" value="Nodulin_late"/>
    <property type="match status" value="1"/>
</dbReference>
<feature type="domain" description="Late nodulin" evidence="2">
    <location>
        <begin position="9"/>
        <end position="65"/>
    </location>
</feature>
<evidence type="ECO:0000256" key="1">
    <source>
        <dbReference type="SAM" id="Phobius"/>
    </source>
</evidence>
<sequence length="70" mass="8353">MQREREKNMVKTLMFVYILILFICIFLVMIVCDSAYLPFSRSCISDKDCPQVKNFSARCRKGYCQFRVVR</sequence>
<gene>
    <name evidence="3" type="ORF">MtrunA17_Chr7g0216061</name>
</gene>
<feature type="transmembrane region" description="Helical" evidence="1">
    <location>
        <begin position="12"/>
        <end position="37"/>
    </location>
</feature>
<protein>
    <submittedName>
        <fullName evidence="3">Putative Late nodulin</fullName>
    </submittedName>
</protein>
<evidence type="ECO:0000313" key="4">
    <source>
        <dbReference type="Proteomes" id="UP000265566"/>
    </source>
</evidence>
<keyword evidence="1" id="KW-0472">Membrane</keyword>
<organism evidence="3 4">
    <name type="scientific">Medicago truncatula</name>
    <name type="common">Barrel medic</name>
    <name type="synonym">Medicago tribuloides</name>
    <dbReference type="NCBI Taxonomy" id="3880"/>
    <lineage>
        <taxon>Eukaryota</taxon>
        <taxon>Viridiplantae</taxon>
        <taxon>Streptophyta</taxon>
        <taxon>Embryophyta</taxon>
        <taxon>Tracheophyta</taxon>
        <taxon>Spermatophyta</taxon>
        <taxon>Magnoliopsida</taxon>
        <taxon>eudicotyledons</taxon>
        <taxon>Gunneridae</taxon>
        <taxon>Pentapetalae</taxon>
        <taxon>rosids</taxon>
        <taxon>fabids</taxon>
        <taxon>Fabales</taxon>
        <taxon>Fabaceae</taxon>
        <taxon>Papilionoideae</taxon>
        <taxon>50 kb inversion clade</taxon>
        <taxon>NPAAA clade</taxon>
        <taxon>Hologalegina</taxon>
        <taxon>IRL clade</taxon>
        <taxon>Trifolieae</taxon>
        <taxon>Medicago</taxon>
    </lineage>
</organism>
<keyword evidence="1" id="KW-1133">Transmembrane helix</keyword>
<dbReference type="EMBL" id="PSQE01000007">
    <property type="protein sequence ID" value="RHN44135.1"/>
    <property type="molecule type" value="Genomic_DNA"/>
</dbReference>
<dbReference type="AlphaFoldDB" id="A0A396GZ68"/>
<evidence type="ECO:0000259" key="2">
    <source>
        <dbReference type="Pfam" id="PF07127"/>
    </source>
</evidence>
<accession>A0A396GZ68</accession>